<dbReference type="InterPro" id="IPR027417">
    <property type="entry name" value="P-loop_NTPase"/>
</dbReference>
<dbReference type="HOGENOM" id="CLU_005122_1_2_7"/>
<evidence type="ECO:0000256" key="5">
    <source>
        <dbReference type="ARBA" id="ARBA00022806"/>
    </source>
</evidence>
<feature type="domain" description="Helicase C-terminal" evidence="11">
    <location>
        <begin position="674"/>
        <end position="828"/>
    </location>
</feature>
<dbReference type="SMART" id="SM00490">
    <property type="entry name" value="HELICc"/>
    <property type="match status" value="1"/>
</dbReference>
<evidence type="ECO:0000259" key="10">
    <source>
        <dbReference type="PROSITE" id="PS51192"/>
    </source>
</evidence>
<evidence type="ECO:0000256" key="8">
    <source>
        <dbReference type="ARBA" id="ARBA00023204"/>
    </source>
</evidence>
<dbReference type="GO" id="GO:0006355">
    <property type="term" value="P:regulation of DNA-templated transcription"/>
    <property type="evidence" value="ECO:0007669"/>
    <property type="project" value="UniProtKB-UniRule"/>
</dbReference>
<proteinExistence type="inferred from homology"/>
<dbReference type="GO" id="GO:0005737">
    <property type="term" value="C:cytoplasm"/>
    <property type="evidence" value="ECO:0007669"/>
    <property type="project" value="UniProtKB-SubCell"/>
</dbReference>
<keyword evidence="8 9" id="KW-0234">DNA repair</keyword>
<dbReference type="Pfam" id="PF00271">
    <property type="entry name" value="Helicase_C"/>
    <property type="match status" value="1"/>
</dbReference>
<dbReference type="NCBIfam" id="TIGR00580">
    <property type="entry name" value="mfd"/>
    <property type="match status" value="1"/>
</dbReference>
<organism evidence="12 13">
    <name type="scientific">Helicobacter bizzozeronii (strain CIII-1)</name>
    <dbReference type="NCBI Taxonomy" id="1002804"/>
    <lineage>
        <taxon>Bacteria</taxon>
        <taxon>Pseudomonadati</taxon>
        <taxon>Campylobacterota</taxon>
        <taxon>Epsilonproteobacteria</taxon>
        <taxon>Campylobacterales</taxon>
        <taxon>Helicobacteraceae</taxon>
        <taxon>Helicobacter</taxon>
    </lineage>
</organism>
<dbReference type="Pfam" id="PF03461">
    <property type="entry name" value="TRCF"/>
    <property type="match status" value="1"/>
</dbReference>
<dbReference type="AlphaFoldDB" id="F8KRS1"/>
<dbReference type="GO" id="GO:0000716">
    <property type="term" value="P:transcription-coupled nucleotide-excision repair, DNA damage recognition"/>
    <property type="evidence" value="ECO:0007669"/>
    <property type="project" value="UniProtKB-UniRule"/>
</dbReference>
<dbReference type="SUPFAM" id="SSF143517">
    <property type="entry name" value="TRCF domain-like"/>
    <property type="match status" value="1"/>
</dbReference>
<evidence type="ECO:0000259" key="11">
    <source>
        <dbReference type="PROSITE" id="PS51194"/>
    </source>
</evidence>
<dbReference type="Pfam" id="PF17757">
    <property type="entry name" value="UvrB_inter"/>
    <property type="match status" value="1"/>
</dbReference>
<keyword evidence="3 9" id="KW-0227">DNA damage</keyword>
<keyword evidence="5" id="KW-0347">Helicase</keyword>
<dbReference type="Gene3D" id="3.30.2060.10">
    <property type="entry name" value="Penicillin-binding protein 1b domain"/>
    <property type="match status" value="1"/>
</dbReference>
<evidence type="ECO:0000313" key="12">
    <source>
        <dbReference type="EMBL" id="CCB79459.1"/>
    </source>
</evidence>
<dbReference type="GO" id="GO:0005524">
    <property type="term" value="F:ATP binding"/>
    <property type="evidence" value="ECO:0007669"/>
    <property type="project" value="UniProtKB-UniRule"/>
</dbReference>
<feature type="domain" description="Helicase ATP-binding" evidence="10">
    <location>
        <begin position="494"/>
        <end position="653"/>
    </location>
</feature>
<dbReference type="PANTHER" id="PTHR47964">
    <property type="entry name" value="ATP-DEPENDENT DNA HELICASE HOMOLOG RECG, CHLOROPLASTIC"/>
    <property type="match status" value="1"/>
</dbReference>
<dbReference type="InterPro" id="IPR047112">
    <property type="entry name" value="RecG/Mfd"/>
</dbReference>
<dbReference type="InterPro" id="IPR037235">
    <property type="entry name" value="TRCF-like_C_D7"/>
</dbReference>
<dbReference type="SUPFAM" id="SSF52540">
    <property type="entry name" value="P-loop containing nucleoside triphosphate hydrolases"/>
    <property type="match status" value="3"/>
</dbReference>
<dbReference type="KEGG" id="hbi:HBZC1_04730"/>
<reference evidence="12 13" key="1">
    <citation type="journal article" date="2011" name="J. Bacteriol.">
        <title>Genome sequence of Helicobacter bizzozeronii strain CIII-1, an isolate from human gastric mucosa.</title>
        <authorList>
            <person name="Schott T."/>
            <person name="Rossi M."/>
            <person name="Hanninen M.L."/>
        </authorList>
    </citation>
    <scope>NUCLEOTIDE SEQUENCE [LARGE SCALE GENOMIC DNA]</scope>
    <source>
        <strain evidence="12 13">CIII-1</strain>
    </source>
</reference>
<evidence type="ECO:0000256" key="3">
    <source>
        <dbReference type="ARBA" id="ARBA00022763"/>
    </source>
</evidence>
<dbReference type="GO" id="GO:0003684">
    <property type="term" value="F:damaged DNA binding"/>
    <property type="evidence" value="ECO:0007669"/>
    <property type="project" value="InterPro"/>
</dbReference>
<keyword evidence="2 9" id="KW-0547">Nucleotide-binding</keyword>
<name>F8KRS1_HELBC</name>
<keyword evidence="13" id="KW-1185">Reference proteome</keyword>
<evidence type="ECO:0000313" key="13">
    <source>
        <dbReference type="Proteomes" id="UP000008387"/>
    </source>
</evidence>
<accession>F8KRS1</accession>
<protein>
    <recommendedName>
        <fullName evidence="9">Transcription-repair-coupling factor</fullName>
        <shortName evidence="9">TRCF</shortName>
        <ecNumber evidence="9">3.6.4.-</ecNumber>
    </recommendedName>
</protein>
<dbReference type="PANTHER" id="PTHR47964:SF1">
    <property type="entry name" value="ATP-DEPENDENT DNA HELICASE HOMOLOG RECG, CHLOROPLASTIC"/>
    <property type="match status" value="1"/>
</dbReference>
<dbReference type="InterPro" id="IPR014001">
    <property type="entry name" value="Helicase_ATP-bd"/>
</dbReference>
<comment type="subcellular location">
    <subcellularLocation>
        <location evidence="9">Cytoplasm</location>
    </subcellularLocation>
</comment>
<keyword evidence="4 9" id="KW-0378">Hydrolase</keyword>
<dbReference type="EMBL" id="FR871757">
    <property type="protein sequence ID" value="CCB79459.1"/>
    <property type="molecule type" value="Genomic_DNA"/>
</dbReference>
<keyword evidence="7 9" id="KW-0238">DNA-binding</keyword>
<dbReference type="eggNOG" id="COG1197">
    <property type="taxonomic scope" value="Bacteria"/>
</dbReference>
<comment type="similarity">
    <text evidence="9">In the N-terminal section; belongs to the UvrB family.</text>
</comment>
<evidence type="ECO:0000256" key="4">
    <source>
        <dbReference type="ARBA" id="ARBA00022801"/>
    </source>
</evidence>
<evidence type="ECO:0000256" key="6">
    <source>
        <dbReference type="ARBA" id="ARBA00022840"/>
    </source>
</evidence>
<dbReference type="InterPro" id="IPR011545">
    <property type="entry name" value="DEAD/DEAH_box_helicase_dom"/>
</dbReference>
<dbReference type="RefSeq" id="WP_013889944.1">
    <property type="nucleotide sequence ID" value="NC_015674.1"/>
</dbReference>
<dbReference type="InterPro" id="IPR041471">
    <property type="entry name" value="UvrB_inter"/>
</dbReference>
<evidence type="ECO:0000256" key="9">
    <source>
        <dbReference type="HAMAP-Rule" id="MF_00969"/>
    </source>
</evidence>
<comment type="similarity">
    <text evidence="9">In the C-terminal section; belongs to the helicase family. RecG subfamily.</text>
</comment>
<gene>
    <name evidence="9" type="primary">mfd</name>
    <name evidence="12" type="ordered locus">HBZC1_04730</name>
</gene>
<dbReference type="Gene3D" id="3.90.1150.50">
    <property type="entry name" value="Transcription-repair-coupling factor, D7 domain"/>
    <property type="match status" value="1"/>
</dbReference>
<dbReference type="Gene3D" id="2.40.10.170">
    <property type="match status" value="1"/>
</dbReference>
<dbReference type="EC" id="3.6.4.-" evidence="9"/>
<evidence type="ECO:0000256" key="2">
    <source>
        <dbReference type="ARBA" id="ARBA00022741"/>
    </source>
</evidence>
<dbReference type="InterPro" id="IPR036101">
    <property type="entry name" value="CarD-like/TRCF_RID_sf"/>
</dbReference>
<dbReference type="GO" id="GO:0003678">
    <property type="term" value="F:DNA helicase activity"/>
    <property type="evidence" value="ECO:0007669"/>
    <property type="project" value="TreeGrafter"/>
</dbReference>
<dbReference type="Gene3D" id="3.40.50.300">
    <property type="entry name" value="P-loop containing nucleotide triphosphate hydrolases"/>
    <property type="match status" value="2"/>
</dbReference>
<dbReference type="SMART" id="SM00487">
    <property type="entry name" value="DEXDc"/>
    <property type="match status" value="1"/>
</dbReference>
<dbReference type="SMART" id="SM00982">
    <property type="entry name" value="TRCF"/>
    <property type="match status" value="1"/>
</dbReference>
<keyword evidence="6 9" id="KW-0067">ATP-binding</keyword>
<evidence type="ECO:0000256" key="7">
    <source>
        <dbReference type="ARBA" id="ARBA00023125"/>
    </source>
</evidence>
<sequence length="994" mass="110918">MIQASFYVALQAFCNQILIVQDSLEAREVLQVWRFFRPHSLAFVLPDLRARYLDDMRAFSTELQELLTQLRLFYQAKEHGQDCLLIAPLSALLHPLPQSCLLQSFSLECLESYDLSTLKEDLSRYGYEFVEVVELPGEASFRGDIVDIFIPGQELPHRLGFLGDACEDIKRFDPRTQLSQPELIESIEIAPALFSLTEQQRAQMQARLEALKSDALILDIASLGFWVLGDLGVDFLSTYSAILTPKALEEAQELSSLESLKSLERALKLPVLATPPKCQNLQVSLDQLHDFLELNQHRKITLLAKDQSLIPPLPKIALEVVISDCVLHFATPTQIFLSLHGYAKQQARRRSKLILDELVLGDYVVHADYGVGKFQGLVQNSVLGSVRDFLALEYGNHDRLLLPVENLHLLDRYIAPGSPTLDRLGKGSFAKLKAKLKAKLLDMATDIINLAATRNLIPGQVITPPTHALERFKHASGFALTSDQERSIAEILQDLASGKVMDRLLSGDVGFGKTEVAMHAIYALFLASKQSAFFVPTTLLANQHFNTLKTRLEPFGVRVAKLDRSSKPTEKKHILEGLKQGNLDVVVGTHALLGAKFANLGLVVVDEEHKFGVKQKEAIKLLAQSVHCLSMSATPIPRTLSMALAHIKGMSFLATPPSYKVPSRTFVKEKTPSLLKEIILRERRRGGQVFYIHNHIESMPQAKKNLTDLLPHLQIETLHAKTPLQQSQDIMQAFEQGQLDILICTSIVESGLHLPNANTIIIDYADRFGLADLHQLRGRIGRSHKEGFCYCLVENKEDLSPDALKRLVALEKNSDLGAGSSLALHDLEIRGSGNFLGQDQSGHIQNIGYGLYSKMLEQAIREKSGERVELKSVDLKLAVSGYLSADLIENDSLRLELYRRLSLCSDLSSVRAIQEEIVDRFGPLDSMSAQFLQIIRVKILANLLGISKISQYAQRTTIFEGNQQYTILAPSKDDSEVLQSLLENLQERLKKLPA</sequence>
<dbReference type="STRING" id="1002804.HBZC1_04730"/>
<dbReference type="GO" id="GO:0016787">
    <property type="term" value="F:hydrolase activity"/>
    <property type="evidence" value="ECO:0007669"/>
    <property type="project" value="UniProtKB-KW"/>
</dbReference>
<dbReference type="SMART" id="SM01058">
    <property type="entry name" value="CarD_TRCF"/>
    <property type="match status" value="1"/>
</dbReference>
<dbReference type="InterPro" id="IPR001650">
    <property type="entry name" value="Helicase_C-like"/>
</dbReference>
<dbReference type="SUPFAM" id="SSF141259">
    <property type="entry name" value="CarD-like"/>
    <property type="match status" value="1"/>
</dbReference>
<evidence type="ECO:0000256" key="1">
    <source>
        <dbReference type="ARBA" id="ARBA00022490"/>
    </source>
</evidence>
<keyword evidence="1 9" id="KW-0963">Cytoplasm</keyword>
<comment type="function">
    <text evidence="9">Couples transcription and DNA repair by recognizing RNA polymerase (RNAP) stalled at DNA lesions. Mediates ATP-dependent release of RNAP and its truncated transcript from the DNA, and recruitment of nucleotide excision repair machinery to the damaged site.</text>
</comment>
<dbReference type="HAMAP" id="MF_00969">
    <property type="entry name" value="TRCF"/>
    <property type="match status" value="1"/>
</dbReference>
<dbReference type="InterPro" id="IPR005118">
    <property type="entry name" value="TRCF_C"/>
</dbReference>
<dbReference type="InterPro" id="IPR004576">
    <property type="entry name" value="Mfd"/>
</dbReference>
<dbReference type="Pfam" id="PF00270">
    <property type="entry name" value="DEAD"/>
    <property type="match status" value="1"/>
</dbReference>
<dbReference type="PROSITE" id="PS51192">
    <property type="entry name" value="HELICASE_ATP_BIND_1"/>
    <property type="match status" value="1"/>
</dbReference>
<dbReference type="InterPro" id="IPR003711">
    <property type="entry name" value="CarD-like/TRCF_RID"/>
</dbReference>
<dbReference type="Pfam" id="PF02559">
    <property type="entry name" value="CarD_TRCF_RID"/>
    <property type="match status" value="1"/>
</dbReference>
<dbReference type="Proteomes" id="UP000008387">
    <property type="component" value="Chromosome"/>
</dbReference>
<dbReference type="PROSITE" id="PS51194">
    <property type="entry name" value="HELICASE_CTER"/>
    <property type="match status" value="1"/>
</dbReference>